<dbReference type="InterPro" id="IPR003838">
    <property type="entry name" value="ABC3_permease_C"/>
</dbReference>
<dbReference type="PANTHER" id="PTHR30489">
    <property type="entry name" value="LIPOPROTEIN-RELEASING SYSTEM TRANSMEMBRANE PROTEIN LOLE"/>
    <property type="match status" value="1"/>
</dbReference>
<feature type="transmembrane region" description="Helical" evidence="6">
    <location>
        <begin position="292"/>
        <end position="313"/>
    </location>
</feature>
<evidence type="ECO:0000256" key="5">
    <source>
        <dbReference type="ARBA" id="ARBA00023136"/>
    </source>
</evidence>
<comment type="subcellular location">
    <subcellularLocation>
        <location evidence="1">Cell membrane</location>
        <topology evidence="1">Multi-pass membrane protein</topology>
    </subcellularLocation>
</comment>
<dbReference type="GO" id="GO:0044874">
    <property type="term" value="P:lipoprotein localization to outer membrane"/>
    <property type="evidence" value="ECO:0007669"/>
    <property type="project" value="TreeGrafter"/>
</dbReference>
<protein>
    <recommendedName>
        <fullName evidence="7">ABC3 transporter permease C-terminal domain-containing protein</fullName>
    </recommendedName>
</protein>
<feature type="transmembrane region" description="Helical" evidence="6">
    <location>
        <begin position="345"/>
        <end position="365"/>
    </location>
</feature>
<sequence>VSKQNTGTYNWNLLFPFAGVIIGCLTVSLTLSVMEGMEYAIFTKLENISFPGKLMNVISTNENELGNFLQTNNIQSQRGIEDQIIIMNDGEFRFVAIHGIEDFNDFKHKVLLPDLFEMDSSTENSNLYIGRSLAVRLDLSLGDVVLLAHPERINIFTGLPNRKQMIVGGIFDVEILDYNQKHVFCNYDLLSDFLPEKQNILYLDEPLDNQLISNIKTLFPKLRYMYWEENHGSFISAMKLEKYTYSIIGFLIVGIAGFTLMSMMSLSVMQKISQIGILRAIGMNSSDIKNIFIFQAISTSIISSTIGILLSLAFIQLDNYFNLMNMLFPGGLFFDFPLILKNSYIVLIFIVSLILLIIAGLYPSIKASNIDPIKAIGFRR</sequence>
<feature type="transmembrane region" description="Helical" evidence="6">
    <location>
        <begin position="243"/>
        <end position="264"/>
    </location>
</feature>
<feature type="transmembrane region" description="Helical" evidence="6">
    <location>
        <begin position="13"/>
        <end position="34"/>
    </location>
</feature>
<feature type="domain" description="ABC3 transporter permease C-terminal" evidence="7">
    <location>
        <begin position="247"/>
        <end position="372"/>
    </location>
</feature>
<dbReference type="EMBL" id="UINC01002949">
    <property type="protein sequence ID" value="SVA01883.1"/>
    <property type="molecule type" value="Genomic_DNA"/>
</dbReference>
<evidence type="ECO:0000313" key="8">
    <source>
        <dbReference type="EMBL" id="SVA01883.1"/>
    </source>
</evidence>
<accession>A0A381SKT3</accession>
<keyword evidence="2" id="KW-1003">Cell membrane</keyword>
<dbReference type="InterPro" id="IPR051447">
    <property type="entry name" value="Lipoprotein-release_system"/>
</dbReference>
<dbReference type="PANTHER" id="PTHR30489:SF0">
    <property type="entry name" value="LIPOPROTEIN-RELEASING SYSTEM TRANSMEMBRANE PROTEIN LOLE"/>
    <property type="match status" value="1"/>
</dbReference>
<evidence type="ECO:0000256" key="3">
    <source>
        <dbReference type="ARBA" id="ARBA00022692"/>
    </source>
</evidence>
<keyword evidence="4 6" id="KW-1133">Transmembrane helix</keyword>
<keyword evidence="5 6" id="KW-0472">Membrane</keyword>
<dbReference type="Pfam" id="PF02687">
    <property type="entry name" value="FtsX"/>
    <property type="match status" value="1"/>
</dbReference>
<dbReference type="AlphaFoldDB" id="A0A381SKT3"/>
<keyword evidence="3 6" id="KW-0812">Transmembrane</keyword>
<proteinExistence type="predicted"/>
<dbReference type="GO" id="GO:0098797">
    <property type="term" value="C:plasma membrane protein complex"/>
    <property type="evidence" value="ECO:0007669"/>
    <property type="project" value="TreeGrafter"/>
</dbReference>
<evidence type="ECO:0000256" key="2">
    <source>
        <dbReference type="ARBA" id="ARBA00022475"/>
    </source>
</evidence>
<feature type="non-terminal residue" evidence="8">
    <location>
        <position position="1"/>
    </location>
</feature>
<evidence type="ECO:0000256" key="1">
    <source>
        <dbReference type="ARBA" id="ARBA00004651"/>
    </source>
</evidence>
<name>A0A381SKT3_9ZZZZ</name>
<evidence type="ECO:0000256" key="6">
    <source>
        <dbReference type="SAM" id="Phobius"/>
    </source>
</evidence>
<evidence type="ECO:0000259" key="7">
    <source>
        <dbReference type="Pfam" id="PF02687"/>
    </source>
</evidence>
<evidence type="ECO:0000256" key="4">
    <source>
        <dbReference type="ARBA" id="ARBA00022989"/>
    </source>
</evidence>
<organism evidence="8">
    <name type="scientific">marine metagenome</name>
    <dbReference type="NCBI Taxonomy" id="408172"/>
    <lineage>
        <taxon>unclassified sequences</taxon>
        <taxon>metagenomes</taxon>
        <taxon>ecological metagenomes</taxon>
    </lineage>
</organism>
<gene>
    <name evidence="8" type="ORF">METZ01_LOCUS54737</name>
</gene>
<reference evidence="8" key="1">
    <citation type="submission" date="2018-05" db="EMBL/GenBank/DDBJ databases">
        <authorList>
            <person name="Lanie J.A."/>
            <person name="Ng W.-L."/>
            <person name="Kazmierczak K.M."/>
            <person name="Andrzejewski T.M."/>
            <person name="Davidsen T.M."/>
            <person name="Wayne K.J."/>
            <person name="Tettelin H."/>
            <person name="Glass J.I."/>
            <person name="Rusch D."/>
            <person name="Podicherti R."/>
            <person name="Tsui H.-C.T."/>
            <person name="Winkler M.E."/>
        </authorList>
    </citation>
    <scope>NUCLEOTIDE SEQUENCE</scope>
</reference>